<evidence type="ECO:0000259" key="4">
    <source>
        <dbReference type="PROSITE" id="PS01124"/>
    </source>
</evidence>
<evidence type="ECO:0000313" key="6">
    <source>
        <dbReference type="Proteomes" id="UP001595868"/>
    </source>
</evidence>
<evidence type="ECO:0000256" key="1">
    <source>
        <dbReference type="ARBA" id="ARBA00023015"/>
    </source>
</evidence>
<dbReference type="Pfam" id="PF12833">
    <property type="entry name" value="HTH_18"/>
    <property type="match status" value="1"/>
</dbReference>
<dbReference type="SMART" id="SM00342">
    <property type="entry name" value="HTH_ARAC"/>
    <property type="match status" value="1"/>
</dbReference>
<dbReference type="SUPFAM" id="SSF46689">
    <property type="entry name" value="Homeodomain-like"/>
    <property type="match status" value="1"/>
</dbReference>
<keyword evidence="2" id="KW-0238">DNA-binding</keyword>
<reference evidence="6" key="1">
    <citation type="journal article" date="2019" name="Int. J. Syst. Evol. Microbiol.">
        <title>The Global Catalogue of Microorganisms (GCM) 10K type strain sequencing project: providing services to taxonomists for standard genome sequencing and annotation.</title>
        <authorList>
            <consortium name="The Broad Institute Genomics Platform"/>
            <consortium name="The Broad Institute Genome Sequencing Center for Infectious Disease"/>
            <person name="Wu L."/>
            <person name="Ma J."/>
        </authorList>
    </citation>
    <scope>NUCLEOTIDE SEQUENCE [LARGE SCALE GENOMIC DNA]</scope>
    <source>
        <strain evidence="6">2902at01</strain>
    </source>
</reference>
<protein>
    <submittedName>
        <fullName evidence="5">Helix-turn-helix transcriptional regulator</fullName>
    </submittedName>
</protein>
<dbReference type="Gene3D" id="1.10.10.60">
    <property type="entry name" value="Homeodomain-like"/>
    <property type="match status" value="1"/>
</dbReference>
<dbReference type="Proteomes" id="UP001595868">
    <property type="component" value="Unassembled WGS sequence"/>
</dbReference>
<dbReference type="InterPro" id="IPR018060">
    <property type="entry name" value="HTH_AraC"/>
</dbReference>
<dbReference type="PROSITE" id="PS01124">
    <property type="entry name" value="HTH_ARAC_FAMILY_2"/>
    <property type="match status" value="1"/>
</dbReference>
<keyword evidence="3" id="KW-0804">Transcription</keyword>
<dbReference type="InterPro" id="IPR050204">
    <property type="entry name" value="AraC_XylS_family_regulators"/>
</dbReference>
<name>A0ABV8KMM2_9ACTN</name>
<accession>A0ABV8KMM2</accession>
<comment type="caution">
    <text evidence="5">The sequence shown here is derived from an EMBL/GenBank/DDBJ whole genome shotgun (WGS) entry which is preliminary data.</text>
</comment>
<dbReference type="InterPro" id="IPR009057">
    <property type="entry name" value="Homeodomain-like_sf"/>
</dbReference>
<dbReference type="RefSeq" id="WP_377546022.1">
    <property type="nucleotide sequence ID" value="NZ_JBHSBN010000009.1"/>
</dbReference>
<keyword evidence="1" id="KW-0805">Transcription regulation</keyword>
<keyword evidence="6" id="KW-1185">Reference proteome</keyword>
<dbReference type="PANTHER" id="PTHR46796">
    <property type="entry name" value="HTH-TYPE TRANSCRIPTIONAL ACTIVATOR RHAS-RELATED"/>
    <property type="match status" value="1"/>
</dbReference>
<dbReference type="EMBL" id="JBHSBN010000009">
    <property type="protein sequence ID" value="MFC4107281.1"/>
    <property type="molecule type" value="Genomic_DNA"/>
</dbReference>
<gene>
    <name evidence="5" type="ORF">ACFOX0_15285</name>
</gene>
<organism evidence="5 6">
    <name type="scientific">Micromonospora zhanjiangensis</name>
    <dbReference type="NCBI Taxonomy" id="1522057"/>
    <lineage>
        <taxon>Bacteria</taxon>
        <taxon>Bacillati</taxon>
        <taxon>Actinomycetota</taxon>
        <taxon>Actinomycetes</taxon>
        <taxon>Micromonosporales</taxon>
        <taxon>Micromonosporaceae</taxon>
        <taxon>Micromonospora</taxon>
    </lineage>
</organism>
<sequence length="273" mass="29383">MERDEVTGPAAARALGPWFSGLTLGMRPVLDDAPAVLEPPDHGTTLTWRSGSADPYDIVVMGPRTRARYHVDRPGRDCLQLPFRPGRAAELLGLSVREFADRAVALADLDSAWARALVRLITDRDAVPAVASAPARLRALVRALPLAPAAGDSRDGPRRRIVAAATAMLSAAADGRPRTPVSVVARRLNLSERHLRTLFTDGVGLTPSAFVRIDRVRLVLARTGQKAAELATDSGYYDQSHMGAEFRRVMGATPHAFATRRWPAAETCTADPG</sequence>
<feature type="domain" description="HTH araC/xylS-type" evidence="4">
    <location>
        <begin position="159"/>
        <end position="260"/>
    </location>
</feature>
<evidence type="ECO:0000313" key="5">
    <source>
        <dbReference type="EMBL" id="MFC4107281.1"/>
    </source>
</evidence>
<evidence type="ECO:0000256" key="2">
    <source>
        <dbReference type="ARBA" id="ARBA00023125"/>
    </source>
</evidence>
<evidence type="ECO:0000256" key="3">
    <source>
        <dbReference type="ARBA" id="ARBA00023163"/>
    </source>
</evidence>
<proteinExistence type="predicted"/>